<name>A0AAW2K8U1_SESRA</name>
<comment type="caution">
    <text evidence="2">The sequence shown here is derived from an EMBL/GenBank/DDBJ whole genome shotgun (WGS) entry which is preliminary data.</text>
</comment>
<evidence type="ECO:0000313" key="2">
    <source>
        <dbReference type="EMBL" id="KAL0303242.1"/>
    </source>
</evidence>
<dbReference type="InterPro" id="IPR043128">
    <property type="entry name" value="Rev_trsase/Diguanyl_cyclase"/>
</dbReference>
<dbReference type="InterPro" id="IPR000477">
    <property type="entry name" value="RT_dom"/>
</dbReference>
<organism evidence="2">
    <name type="scientific">Sesamum radiatum</name>
    <name type="common">Black benniseed</name>
    <dbReference type="NCBI Taxonomy" id="300843"/>
    <lineage>
        <taxon>Eukaryota</taxon>
        <taxon>Viridiplantae</taxon>
        <taxon>Streptophyta</taxon>
        <taxon>Embryophyta</taxon>
        <taxon>Tracheophyta</taxon>
        <taxon>Spermatophyta</taxon>
        <taxon>Magnoliopsida</taxon>
        <taxon>eudicotyledons</taxon>
        <taxon>Gunneridae</taxon>
        <taxon>Pentapetalae</taxon>
        <taxon>asterids</taxon>
        <taxon>lamiids</taxon>
        <taxon>Lamiales</taxon>
        <taxon>Pedaliaceae</taxon>
        <taxon>Sesamum</taxon>
    </lineage>
</organism>
<evidence type="ECO:0000259" key="1">
    <source>
        <dbReference type="Pfam" id="PF00078"/>
    </source>
</evidence>
<dbReference type="Gene3D" id="3.30.70.270">
    <property type="match status" value="1"/>
</dbReference>
<proteinExistence type="predicted"/>
<dbReference type="Gene3D" id="3.10.10.10">
    <property type="entry name" value="HIV Type 1 Reverse Transcriptase, subunit A, domain 1"/>
    <property type="match status" value="1"/>
</dbReference>
<dbReference type="PANTHER" id="PTHR24559:SF439">
    <property type="entry name" value="RETROTRANSPOSON, UNCLASSIFIED-LIKE PROTEIN"/>
    <property type="match status" value="1"/>
</dbReference>
<dbReference type="AlphaFoldDB" id="A0AAW2K8U1"/>
<feature type="domain" description="Reverse transcriptase" evidence="1">
    <location>
        <begin position="58"/>
        <end position="164"/>
    </location>
</feature>
<dbReference type="InterPro" id="IPR043502">
    <property type="entry name" value="DNA/RNA_pol_sf"/>
</dbReference>
<dbReference type="Pfam" id="PF00078">
    <property type="entry name" value="RVT_1"/>
    <property type="match status" value="1"/>
</dbReference>
<reference evidence="2" key="1">
    <citation type="submission" date="2020-06" db="EMBL/GenBank/DDBJ databases">
        <authorList>
            <person name="Li T."/>
            <person name="Hu X."/>
            <person name="Zhang T."/>
            <person name="Song X."/>
            <person name="Zhang H."/>
            <person name="Dai N."/>
            <person name="Sheng W."/>
            <person name="Hou X."/>
            <person name="Wei L."/>
        </authorList>
    </citation>
    <scope>NUCLEOTIDE SEQUENCE</scope>
    <source>
        <strain evidence="2">G02</strain>
        <tissue evidence="2">Leaf</tissue>
    </source>
</reference>
<dbReference type="InterPro" id="IPR053134">
    <property type="entry name" value="RNA-dir_DNA_polymerase"/>
</dbReference>
<dbReference type="PANTHER" id="PTHR24559">
    <property type="entry name" value="TRANSPOSON TY3-I GAG-POL POLYPROTEIN"/>
    <property type="match status" value="1"/>
</dbReference>
<reference evidence="2" key="2">
    <citation type="journal article" date="2024" name="Plant">
        <title>Genomic evolution and insights into agronomic trait innovations of Sesamum species.</title>
        <authorList>
            <person name="Miao H."/>
            <person name="Wang L."/>
            <person name="Qu L."/>
            <person name="Liu H."/>
            <person name="Sun Y."/>
            <person name="Le M."/>
            <person name="Wang Q."/>
            <person name="Wei S."/>
            <person name="Zheng Y."/>
            <person name="Lin W."/>
            <person name="Duan Y."/>
            <person name="Cao H."/>
            <person name="Xiong S."/>
            <person name="Wang X."/>
            <person name="Wei L."/>
            <person name="Li C."/>
            <person name="Ma Q."/>
            <person name="Ju M."/>
            <person name="Zhao R."/>
            <person name="Li G."/>
            <person name="Mu C."/>
            <person name="Tian Q."/>
            <person name="Mei H."/>
            <person name="Zhang T."/>
            <person name="Gao T."/>
            <person name="Zhang H."/>
        </authorList>
    </citation>
    <scope>NUCLEOTIDE SEQUENCE</scope>
    <source>
        <strain evidence="2">G02</strain>
    </source>
</reference>
<accession>A0AAW2K8U1</accession>
<gene>
    <name evidence="2" type="ORF">Sradi_6192300</name>
</gene>
<protein>
    <submittedName>
        <fullName evidence="2">Retrovirus-related Pol polyprotein from transposon</fullName>
    </submittedName>
</protein>
<dbReference type="CDD" id="cd01647">
    <property type="entry name" value="RT_LTR"/>
    <property type="match status" value="1"/>
</dbReference>
<dbReference type="EMBL" id="JACGWJ010000029">
    <property type="protein sequence ID" value="KAL0303242.1"/>
    <property type="molecule type" value="Genomic_DNA"/>
</dbReference>
<sequence length="221" mass="25831">MPSLDPKVAIHHLGIRHGARPTKQSQRVLHPDLIPRIEIEGNKLIDTRFIREVKYSTWISNIVPVKKKNGQICIYVDFRDLNKVMPFELKNVGATYQHAMQNIFDDMVHKKVECYVDDLIIKTKTIGEHLSHLQMVFNRLRKYNLKRNPLKCAFGVMSGKLLSFIVHYHGIEVDPATTKKLEGVVKFTRQSRIHQKIHIKPRWKMPTLQPSHEKRRVFPMG</sequence>
<dbReference type="SUPFAM" id="SSF56672">
    <property type="entry name" value="DNA/RNA polymerases"/>
    <property type="match status" value="1"/>
</dbReference>